<dbReference type="GO" id="GO:0009103">
    <property type="term" value="P:lipopolysaccharide biosynthetic process"/>
    <property type="evidence" value="ECO:0007669"/>
    <property type="project" value="UniProtKB-KW"/>
</dbReference>
<feature type="transmembrane region" description="Helical" evidence="8">
    <location>
        <begin position="209"/>
        <end position="228"/>
    </location>
</feature>
<organism evidence="10 11">
    <name type="scientific">Candidatus Wolfebacteria bacterium GW2011_GWC2_39_22</name>
    <dbReference type="NCBI Taxonomy" id="1619013"/>
    <lineage>
        <taxon>Bacteria</taxon>
        <taxon>Candidatus Wolfeibacteriota</taxon>
    </lineage>
</organism>
<evidence type="ECO:0000259" key="9">
    <source>
        <dbReference type="Pfam" id="PF00535"/>
    </source>
</evidence>
<protein>
    <submittedName>
        <fullName evidence="10">Glycosyl transferase family protein</fullName>
    </submittedName>
</protein>
<dbReference type="InterPro" id="IPR001173">
    <property type="entry name" value="Glyco_trans_2-like"/>
</dbReference>
<evidence type="ECO:0000313" key="11">
    <source>
        <dbReference type="Proteomes" id="UP000034665"/>
    </source>
</evidence>
<dbReference type="GO" id="GO:0016757">
    <property type="term" value="F:glycosyltransferase activity"/>
    <property type="evidence" value="ECO:0007669"/>
    <property type="project" value="UniProtKB-KW"/>
</dbReference>
<evidence type="ECO:0000256" key="5">
    <source>
        <dbReference type="ARBA" id="ARBA00022985"/>
    </source>
</evidence>
<keyword evidence="7 8" id="KW-0472">Membrane</keyword>
<keyword evidence="2" id="KW-0328">Glycosyltransferase</keyword>
<evidence type="ECO:0000256" key="3">
    <source>
        <dbReference type="ARBA" id="ARBA00022679"/>
    </source>
</evidence>
<evidence type="ECO:0000256" key="1">
    <source>
        <dbReference type="ARBA" id="ARBA00022475"/>
    </source>
</evidence>
<dbReference type="InterPro" id="IPR050256">
    <property type="entry name" value="Glycosyltransferase_2"/>
</dbReference>
<evidence type="ECO:0000313" key="10">
    <source>
        <dbReference type="EMBL" id="KKR11936.1"/>
    </source>
</evidence>
<evidence type="ECO:0000256" key="6">
    <source>
        <dbReference type="ARBA" id="ARBA00022989"/>
    </source>
</evidence>
<comment type="caution">
    <text evidence="10">The sequence shown here is derived from an EMBL/GenBank/DDBJ whole genome shotgun (WGS) entry which is preliminary data.</text>
</comment>
<feature type="transmembrane region" description="Helical" evidence="8">
    <location>
        <begin position="234"/>
        <end position="251"/>
    </location>
</feature>
<proteinExistence type="predicted"/>
<evidence type="ECO:0000256" key="8">
    <source>
        <dbReference type="SAM" id="Phobius"/>
    </source>
</evidence>
<evidence type="ECO:0000256" key="2">
    <source>
        <dbReference type="ARBA" id="ARBA00022676"/>
    </source>
</evidence>
<dbReference type="GO" id="GO:0005886">
    <property type="term" value="C:plasma membrane"/>
    <property type="evidence" value="ECO:0007669"/>
    <property type="project" value="TreeGrafter"/>
</dbReference>
<evidence type="ECO:0000256" key="4">
    <source>
        <dbReference type="ARBA" id="ARBA00022692"/>
    </source>
</evidence>
<keyword evidence="3 10" id="KW-0808">Transferase</keyword>
<dbReference type="Gene3D" id="3.90.550.10">
    <property type="entry name" value="Spore Coat Polysaccharide Biosynthesis Protein SpsA, Chain A"/>
    <property type="match status" value="1"/>
</dbReference>
<dbReference type="CDD" id="cd04187">
    <property type="entry name" value="DPM1_like_bac"/>
    <property type="match status" value="1"/>
</dbReference>
<dbReference type="Pfam" id="PF00535">
    <property type="entry name" value="Glycos_transf_2"/>
    <property type="match status" value="1"/>
</dbReference>
<dbReference type="SUPFAM" id="SSF53448">
    <property type="entry name" value="Nucleotide-diphospho-sugar transferases"/>
    <property type="match status" value="1"/>
</dbReference>
<dbReference type="Proteomes" id="UP000034665">
    <property type="component" value="Unassembled WGS sequence"/>
</dbReference>
<keyword evidence="1" id="KW-1003">Cell membrane</keyword>
<accession>A0A0G0NGI6</accession>
<keyword evidence="4 8" id="KW-0812">Transmembrane</keyword>
<dbReference type="PANTHER" id="PTHR48090">
    <property type="entry name" value="UNDECAPRENYL-PHOSPHATE 4-DEOXY-4-FORMAMIDO-L-ARABINOSE TRANSFERASE-RELATED"/>
    <property type="match status" value="1"/>
</dbReference>
<gene>
    <name evidence="10" type="ORF">UT41_C0005G0003</name>
</gene>
<dbReference type="PANTHER" id="PTHR48090:SF3">
    <property type="entry name" value="UNDECAPRENYL-PHOSPHATE 4-DEOXY-4-FORMAMIDO-L-ARABINOSE TRANSFERASE"/>
    <property type="match status" value="1"/>
</dbReference>
<feature type="domain" description="Glycosyltransferase 2-like" evidence="9">
    <location>
        <begin position="5"/>
        <end position="167"/>
    </location>
</feature>
<feature type="transmembrane region" description="Helical" evidence="8">
    <location>
        <begin position="271"/>
        <end position="293"/>
    </location>
</feature>
<keyword evidence="6 8" id="KW-1133">Transmembrane helix</keyword>
<dbReference type="AlphaFoldDB" id="A0A0G0NGI6"/>
<dbReference type="InterPro" id="IPR029044">
    <property type="entry name" value="Nucleotide-diphossugar_trans"/>
</dbReference>
<dbReference type="STRING" id="1619013.UT41_C0005G0003"/>
<dbReference type="EMBL" id="LBWR01000005">
    <property type="protein sequence ID" value="KKR11936.1"/>
    <property type="molecule type" value="Genomic_DNA"/>
</dbReference>
<name>A0A0G0NGI6_9BACT</name>
<keyword evidence="5" id="KW-0448">Lipopolysaccharide biosynthesis</keyword>
<evidence type="ECO:0000256" key="7">
    <source>
        <dbReference type="ARBA" id="ARBA00023136"/>
    </source>
</evidence>
<reference evidence="10 11" key="1">
    <citation type="journal article" date="2015" name="Nature">
        <title>rRNA introns, odd ribosomes, and small enigmatic genomes across a large radiation of phyla.</title>
        <authorList>
            <person name="Brown C.T."/>
            <person name="Hug L.A."/>
            <person name="Thomas B.C."/>
            <person name="Sharon I."/>
            <person name="Castelle C.J."/>
            <person name="Singh A."/>
            <person name="Wilkins M.J."/>
            <person name="Williams K.H."/>
            <person name="Banfield J.F."/>
        </authorList>
    </citation>
    <scope>NUCLEOTIDE SEQUENCE [LARGE SCALE GENOMIC DNA]</scope>
</reference>
<sequence>MKLISIIIPAYNEEENIPLVYQELLKTFENCPDYLFEMLFINDGSTDQTSEKIEKLIEVDNRVSLIDFSRNFGKEVATTAGLNCCKGDACIMIDADLQHPISLMPEFIKKWELGYDVVVGIRNKNKSTSWLKKTGSSVFYKIINRIAEIEVVPNATDFRLVDRIVIDEFNRFTESRRMTRALIDWLGFKRDYIHFDANDRMNGEASYSFWKLFTLALNSFISLSLLPLKLAGNLGIAITFLSGIAGLYILLGKYFFHTRFASTFSDAENLAILIVFLVGIILISIGLIALYVANIHGEVINRPMYVIRKKRK</sequence>